<protein>
    <submittedName>
        <fullName evidence="1">Uncharacterized protein</fullName>
    </submittedName>
</protein>
<evidence type="ECO:0000313" key="2">
    <source>
        <dbReference type="Proteomes" id="UP001632038"/>
    </source>
</evidence>
<accession>A0ABD3CJ55</accession>
<dbReference type="AlphaFoldDB" id="A0ABD3CJ55"/>
<gene>
    <name evidence="1" type="ORF">CASFOL_026260</name>
</gene>
<proteinExistence type="predicted"/>
<name>A0ABD3CJ55_9LAMI</name>
<dbReference type="Proteomes" id="UP001632038">
    <property type="component" value="Unassembled WGS sequence"/>
</dbReference>
<dbReference type="EMBL" id="JAVIJP010000033">
    <property type="protein sequence ID" value="KAL3629948.1"/>
    <property type="molecule type" value="Genomic_DNA"/>
</dbReference>
<organism evidence="1 2">
    <name type="scientific">Castilleja foliolosa</name>
    <dbReference type="NCBI Taxonomy" id="1961234"/>
    <lineage>
        <taxon>Eukaryota</taxon>
        <taxon>Viridiplantae</taxon>
        <taxon>Streptophyta</taxon>
        <taxon>Embryophyta</taxon>
        <taxon>Tracheophyta</taxon>
        <taxon>Spermatophyta</taxon>
        <taxon>Magnoliopsida</taxon>
        <taxon>eudicotyledons</taxon>
        <taxon>Gunneridae</taxon>
        <taxon>Pentapetalae</taxon>
        <taxon>asterids</taxon>
        <taxon>lamiids</taxon>
        <taxon>Lamiales</taxon>
        <taxon>Orobanchaceae</taxon>
        <taxon>Pedicularideae</taxon>
        <taxon>Castillejinae</taxon>
        <taxon>Castilleja</taxon>
    </lineage>
</organism>
<keyword evidence="2" id="KW-1185">Reference proteome</keyword>
<sequence>MGFEPLEIATGNEMVALLTASLQGFWPPEIVKGNRWWLDRQPVSWVSETGEGDGEWDGGLIGGRSRFDHNHRLLYLSRP</sequence>
<comment type="caution">
    <text evidence="1">The sequence shown here is derived from an EMBL/GenBank/DDBJ whole genome shotgun (WGS) entry which is preliminary data.</text>
</comment>
<evidence type="ECO:0000313" key="1">
    <source>
        <dbReference type="EMBL" id="KAL3629948.1"/>
    </source>
</evidence>
<reference evidence="2" key="1">
    <citation type="journal article" date="2024" name="IScience">
        <title>Strigolactones Initiate the Formation of Haustorium-like Structures in Castilleja.</title>
        <authorList>
            <person name="Buerger M."/>
            <person name="Peterson D."/>
            <person name="Chory J."/>
        </authorList>
    </citation>
    <scope>NUCLEOTIDE SEQUENCE [LARGE SCALE GENOMIC DNA]</scope>
</reference>